<dbReference type="SUPFAM" id="SSF46689">
    <property type="entry name" value="Homeodomain-like"/>
    <property type="match status" value="1"/>
</dbReference>
<dbReference type="AlphaFoldDB" id="A0ABD1R918"/>
<dbReference type="InterPro" id="IPR044847">
    <property type="entry name" value="KAN_fam"/>
</dbReference>
<sequence>MEGINGDTECCKKSPSEKNDDDEDESSERKINYEFCKSKNGDGSSSNSTVEETDNFKPTVRPYARSKTPRLRWTTDLHWRFVRAVEKLGGQDKATPKMVLQLMNIKELNIAHIKSHLQMHRNKKIDEPSQVEFCIKIESFFSRYANASWNGHGKWMQHSTMGQHTVYKTRPGFYSTVTERILNKHCNEESIRRTHELKDEFGSWPGQARQNPEEQQKFQGQITSDFRRFSQNPEVPATGESQTAARLYDLKNAGIKNVDTRTNFQKQTAIKRKLASDSYLDLNLSLGVESRNDENNLSLSLYTPSFSKLKKHLKEHDISTEKARGASTLDLTL</sequence>
<evidence type="ECO:0000256" key="1">
    <source>
        <dbReference type="ARBA" id="ARBA00004123"/>
    </source>
</evidence>
<evidence type="ECO:0000256" key="3">
    <source>
        <dbReference type="ARBA" id="ARBA00023163"/>
    </source>
</evidence>
<comment type="caution">
    <text evidence="7">The sequence shown here is derived from an EMBL/GenBank/DDBJ whole genome shotgun (WGS) entry which is preliminary data.</text>
</comment>
<evidence type="ECO:0000256" key="4">
    <source>
        <dbReference type="ARBA" id="ARBA00023242"/>
    </source>
</evidence>
<protein>
    <recommendedName>
        <fullName evidence="6">HTH myb-type domain-containing protein</fullName>
    </recommendedName>
</protein>
<dbReference type="InterPro" id="IPR009057">
    <property type="entry name" value="Homeodomain-like_sf"/>
</dbReference>
<evidence type="ECO:0000313" key="9">
    <source>
        <dbReference type="Proteomes" id="UP001604336"/>
    </source>
</evidence>
<feature type="compositionally biased region" description="Basic and acidic residues" evidence="5">
    <location>
        <begin position="9"/>
        <end position="18"/>
    </location>
</feature>
<dbReference type="FunFam" id="1.10.10.60:FF:000007">
    <property type="entry name" value="Two-component response regulator"/>
    <property type="match status" value="1"/>
</dbReference>
<dbReference type="InterPro" id="IPR017930">
    <property type="entry name" value="Myb_dom"/>
</dbReference>
<name>A0ABD1R918_9LAMI</name>
<evidence type="ECO:0000256" key="5">
    <source>
        <dbReference type="SAM" id="MobiDB-lite"/>
    </source>
</evidence>
<evidence type="ECO:0000259" key="6">
    <source>
        <dbReference type="PROSITE" id="PS51294"/>
    </source>
</evidence>
<keyword evidence="2" id="KW-0805">Transcription regulation</keyword>
<dbReference type="PANTHER" id="PTHR31496:SF3">
    <property type="entry name" value="TRANSCRIPTION REPRESSOR KAN1"/>
    <property type="match status" value="1"/>
</dbReference>
<dbReference type="PROSITE" id="PS51294">
    <property type="entry name" value="HTH_MYB"/>
    <property type="match status" value="1"/>
</dbReference>
<dbReference type="EMBL" id="JBFOLK010000009">
    <property type="protein sequence ID" value="KAL2484889.1"/>
    <property type="molecule type" value="Genomic_DNA"/>
</dbReference>
<reference evidence="7" key="2">
    <citation type="submission" date="2024-07" db="EMBL/GenBank/DDBJ databases">
        <title>Two chromosome-level genome assemblies of Korean endemic species Abeliophyllum distichum and Forsythia ovata (Oleaceae).</title>
        <authorList>
            <person name="Mun J.H."/>
        </authorList>
    </citation>
    <scope>NUCLEOTIDE SEQUENCE</scope>
    <source>
        <strain evidence="7">KNKB198505000391</strain>
        <tissue evidence="7">Leaf</tissue>
    </source>
</reference>
<dbReference type="InterPro" id="IPR006447">
    <property type="entry name" value="Myb_dom_plants"/>
</dbReference>
<dbReference type="NCBIfam" id="TIGR01557">
    <property type="entry name" value="myb_SHAQKYF"/>
    <property type="match status" value="1"/>
</dbReference>
<evidence type="ECO:0000313" key="7">
    <source>
        <dbReference type="EMBL" id="KAL2484873.1"/>
    </source>
</evidence>
<feature type="domain" description="HTH myb-type" evidence="6">
    <location>
        <begin position="65"/>
        <end position="125"/>
    </location>
</feature>
<feature type="region of interest" description="Disordered" evidence="5">
    <location>
        <begin position="1"/>
        <end position="56"/>
    </location>
</feature>
<keyword evidence="4" id="KW-0539">Nucleus</keyword>
<comment type="subcellular location">
    <subcellularLocation>
        <location evidence="1">Nucleus</location>
    </subcellularLocation>
</comment>
<organism evidence="7 9">
    <name type="scientific">Abeliophyllum distichum</name>
    <dbReference type="NCBI Taxonomy" id="126358"/>
    <lineage>
        <taxon>Eukaryota</taxon>
        <taxon>Viridiplantae</taxon>
        <taxon>Streptophyta</taxon>
        <taxon>Embryophyta</taxon>
        <taxon>Tracheophyta</taxon>
        <taxon>Spermatophyta</taxon>
        <taxon>Magnoliopsida</taxon>
        <taxon>eudicotyledons</taxon>
        <taxon>Gunneridae</taxon>
        <taxon>Pentapetalae</taxon>
        <taxon>asterids</taxon>
        <taxon>lamiids</taxon>
        <taxon>Lamiales</taxon>
        <taxon>Oleaceae</taxon>
        <taxon>Forsythieae</taxon>
        <taxon>Abeliophyllum</taxon>
    </lineage>
</organism>
<evidence type="ECO:0000256" key="2">
    <source>
        <dbReference type="ARBA" id="ARBA00023015"/>
    </source>
</evidence>
<feature type="compositionally biased region" description="Basic and acidic residues" evidence="5">
    <location>
        <begin position="27"/>
        <end position="40"/>
    </location>
</feature>
<dbReference type="PANTHER" id="PTHR31496">
    <property type="entry name" value="TRANSCRIPTION FACTOR KAN2-RELATED"/>
    <property type="match status" value="1"/>
</dbReference>
<evidence type="ECO:0000313" key="8">
    <source>
        <dbReference type="EMBL" id="KAL2484889.1"/>
    </source>
</evidence>
<dbReference type="Gene3D" id="1.10.10.60">
    <property type="entry name" value="Homeodomain-like"/>
    <property type="match status" value="1"/>
</dbReference>
<dbReference type="Proteomes" id="UP001604336">
    <property type="component" value="Unassembled WGS sequence"/>
</dbReference>
<keyword evidence="3" id="KW-0804">Transcription</keyword>
<dbReference type="EMBL" id="JBFOLK010000009">
    <property type="protein sequence ID" value="KAL2484873.1"/>
    <property type="molecule type" value="Genomic_DNA"/>
</dbReference>
<gene>
    <name evidence="7" type="ORF">Adt_29629</name>
    <name evidence="8" type="ORF">Adt_29645</name>
</gene>
<accession>A0ABD1R918</accession>
<reference evidence="9" key="1">
    <citation type="submission" date="2024-07" db="EMBL/GenBank/DDBJ databases">
        <title>Two chromosome-level genome assemblies of Korean endemic species Abeliophyllum distichum and Forsythia ovata (Oleaceae).</title>
        <authorList>
            <person name="Jang H."/>
        </authorList>
    </citation>
    <scope>NUCLEOTIDE SEQUENCE [LARGE SCALE GENOMIC DNA]</scope>
</reference>
<dbReference type="GO" id="GO:0005634">
    <property type="term" value="C:nucleus"/>
    <property type="evidence" value="ECO:0007669"/>
    <property type="project" value="UniProtKB-SubCell"/>
</dbReference>
<keyword evidence="9" id="KW-1185">Reference proteome</keyword>
<proteinExistence type="predicted"/>